<reference evidence="1 2" key="1">
    <citation type="journal article" date="2018" name="PLoS ONE">
        <title>The draft genome of Kipferlia bialata reveals reductive genome evolution in fornicate parasites.</title>
        <authorList>
            <person name="Tanifuji G."/>
            <person name="Takabayashi S."/>
            <person name="Kume K."/>
            <person name="Takagi M."/>
            <person name="Nakayama T."/>
            <person name="Kamikawa R."/>
            <person name="Inagaki Y."/>
            <person name="Hashimoto T."/>
        </authorList>
    </citation>
    <scope>NUCLEOTIDE SEQUENCE [LARGE SCALE GENOMIC DNA]</scope>
    <source>
        <strain evidence="1">NY0173</strain>
    </source>
</reference>
<protein>
    <submittedName>
        <fullName evidence="1">Uncharacterized protein</fullName>
    </submittedName>
</protein>
<keyword evidence="2" id="KW-1185">Reference proteome</keyword>
<organism evidence="1 2">
    <name type="scientific">Kipferlia bialata</name>
    <dbReference type="NCBI Taxonomy" id="797122"/>
    <lineage>
        <taxon>Eukaryota</taxon>
        <taxon>Metamonada</taxon>
        <taxon>Carpediemonas-like organisms</taxon>
        <taxon>Kipferlia</taxon>
    </lineage>
</organism>
<name>A0A9K3DC24_9EUKA</name>
<gene>
    <name evidence="1" type="ORF">KIPB_015500</name>
</gene>
<proteinExistence type="predicted"/>
<dbReference type="InterPro" id="IPR036322">
    <property type="entry name" value="WD40_repeat_dom_sf"/>
</dbReference>
<comment type="caution">
    <text evidence="1">The sequence shown here is derived from an EMBL/GenBank/DDBJ whole genome shotgun (WGS) entry which is preliminary data.</text>
</comment>
<accession>A0A9K3DC24</accession>
<evidence type="ECO:0000313" key="1">
    <source>
        <dbReference type="EMBL" id="GIQ91986.1"/>
    </source>
</evidence>
<dbReference type="EMBL" id="BDIP01008731">
    <property type="protein sequence ID" value="GIQ91986.1"/>
    <property type="molecule type" value="Genomic_DNA"/>
</dbReference>
<dbReference type="Proteomes" id="UP000265618">
    <property type="component" value="Unassembled WGS sequence"/>
</dbReference>
<sequence>GTQIEIFNYIKTRILWRCPVPFTVSASQTVGSMLLLGSDDGSIIGYSLPQGVPVFQISAHYREITSIVPLSQVSSDCIAIYTLLVHIVSDI</sequence>
<dbReference type="SUPFAM" id="SSF50978">
    <property type="entry name" value="WD40 repeat-like"/>
    <property type="match status" value="1"/>
</dbReference>
<evidence type="ECO:0000313" key="2">
    <source>
        <dbReference type="Proteomes" id="UP000265618"/>
    </source>
</evidence>
<feature type="non-terminal residue" evidence="1">
    <location>
        <position position="1"/>
    </location>
</feature>
<dbReference type="AlphaFoldDB" id="A0A9K3DC24"/>